<keyword evidence="3" id="KW-0687">Ribonucleoprotein</keyword>
<dbReference type="Pfam" id="PF00203">
    <property type="entry name" value="Ribosomal_S19"/>
    <property type="match status" value="1"/>
</dbReference>
<dbReference type="SUPFAM" id="SSF54570">
    <property type="entry name" value="Ribosomal protein S19"/>
    <property type="match status" value="1"/>
</dbReference>
<comment type="similarity">
    <text evidence="1">Belongs to the universal ribosomal protein uS19 family.</text>
</comment>
<evidence type="ECO:0000256" key="3">
    <source>
        <dbReference type="ARBA" id="ARBA00023274"/>
    </source>
</evidence>
<dbReference type="GO" id="GO:0005840">
    <property type="term" value="C:ribosome"/>
    <property type="evidence" value="ECO:0007669"/>
    <property type="project" value="UniProtKB-KW"/>
</dbReference>
<dbReference type="GeneID" id="41791386"/>
<dbReference type="AlphaFoldDB" id="A0A5B9IN89"/>
<name>A0A5B9IN89_9STRA</name>
<dbReference type="RefSeq" id="YP_009688843.1">
    <property type="nucleotide sequence ID" value="NC_044635.1"/>
</dbReference>
<dbReference type="GO" id="GO:0006412">
    <property type="term" value="P:translation"/>
    <property type="evidence" value="ECO:0007669"/>
    <property type="project" value="InterPro"/>
</dbReference>
<organism evidence="4">
    <name type="scientific">Cafileria marina</name>
    <dbReference type="NCBI Taxonomy" id="2557541"/>
    <lineage>
        <taxon>Eukaryota</taxon>
        <taxon>Sar</taxon>
        <taxon>Stramenopiles</taxon>
        <taxon>Bigyra</taxon>
        <taxon>Opalozoa</taxon>
        <taxon>Bicosoecida</taxon>
        <taxon>Cafileria</taxon>
    </lineage>
</organism>
<proteinExistence type="inferred from homology"/>
<dbReference type="HAMAP" id="MF_00531">
    <property type="entry name" value="Ribosomal_uS19"/>
    <property type="match status" value="1"/>
</dbReference>
<dbReference type="PIRSF" id="PIRSF002144">
    <property type="entry name" value="Ribosomal_S19"/>
    <property type="match status" value="1"/>
</dbReference>
<dbReference type="EMBL" id="MK702077">
    <property type="protein sequence ID" value="QEF30267.1"/>
    <property type="molecule type" value="Genomic_DNA"/>
</dbReference>
<sequence>MKKSKWKIKFIDNKLLNIVLISKKFKNVVNVKTQSRKSFISKDLINLKLHIYNGIAYKEVLIKPNMIKQKIGQFHFTRKQPKHKKNNK</sequence>
<geneLocation type="mitochondrion" evidence="4"/>
<gene>
    <name evidence="4" type="primary">rps19</name>
</gene>
<evidence type="ECO:0000313" key="4">
    <source>
        <dbReference type="EMBL" id="QEF30267.1"/>
    </source>
</evidence>
<evidence type="ECO:0000256" key="1">
    <source>
        <dbReference type="ARBA" id="ARBA00007345"/>
    </source>
</evidence>
<dbReference type="InterPro" id="IPR002222">
    <property type="entry name" value="Ribosomal_uS19"/>
</dbReference>
<keyword evidence="2 4" id="KW-0689">Ribosomal protein</keyword>
<dbReference type="Gene3D" id="3.30.860.10">
    <property type="entry name" value="30s Ribosomal Protein S19, Chain A"/>
    <property type="match status" value="1"/>
</dbReference>
<dbReference type="InterPro" id="IPR023575">
    <property type="entry name" value="Ribosomal_uS19_SF"/>
</dbReference>
<keyword evidence="4" id="KW-0496">Mitochondrion</keyword>
<accession>A0A5B9IN89</accession>
<protein>
    <submittedName>
        <fullName evidence="4">Ribosomal protein S19</fullName>
    </submittedName>
</protein>
<reference evidence="4" key="1">
    <citation type="journal article" date="2019" name="Microorganisms">
        <title>Morphology, Ultrastructure, and Mitochondrial Genome of the Marine Non-Photosynthetic Bicosoecid Cafileria marina Gen. et sp. nov.</title>
        <authorList>
            <person name="Jirsova D."/>
            <person name="Fussy Z."/>
            <person name="Richtova J."/>
            <person name="Gruber A."/>
            <person name="Obornik M."/>
        </authorList>
    </citation>
    <scope>NUCLEOTIDE SEQUENCE</scope>
    <source>
        <strain evidence="4">Kf007</strain>
    </source>
</reference>
<dbReference type="GO" id="GO:0003735">
    <property type="term" value="F:structural constituent of ribosome"/>
    <property type="evidence" value="ECO:0007669"/>
    <property type="project" value="InterPro"/>
</dbReference>
<evidence type="ECO:0000256" key="2">
    <source>
        <dbReference type="ARBA" id="ARBA00022980"/>
    </source>
</evidence>
<dbReference type="GO" id="GO:1990904">
    <property type="term" value="C:ribonucleoprotein complex"/>
    <property type="evidence" value="ECO:0007669"/>
    <property type="project" value="UniProtKB-KW"/>
</dbReference>